<protein>
    <submittedName>
        <fullName evidence="1">Uncharacterized protein</fullName>
    </submittedName>
</protein>
<sequence length="325" mass="33120">MGGTEEVDIGDGTSAGVAGAVALEGRVKAEAHTVDDMPFWTRAVTPIVARQRAVEGAVADVVLDPAGRRAPAVAVADLPFWAAISGVVAVLCAVERDITDAIAERVRRTATATRGELAFGAGGAVPAVKVMRGAVKVYRHPSALMAYAISLERELSACSAAVWTPARQTPAVALVIEGELAVKHAVADSISKPARRGAPTLAVWHLAGWAAVAPITAVFNAVHGVIAGSIRDGVRRASTAARGDLALWAGLTVAPIEVERLTVHVDDARAAVIAYAVASRGAEHAVVVAVGEPIEAAGQAVAVIKERRLTVKGGVAGPVAIIGGV</sequence>
<dbReference type="EMBL" id="GQ412708">
    <property type="protein sequence ID" value="ACU26449.1"/>
    <property type="molecule type" value="Genomic_DNA"/>
</dbReference>
<organism evidence="1">
    <name type="scientific">uncultured bacterium HF186_25m_18N5</name>
    <dbReference type="NCBI Taxonomy" id="662887"/>
    <lineage>
        <taxon>Bacteria</taxon>
        <taxon>environmental samples</taxon>
    </lineage>
</organism>
<proteinExistence type="predicted"/>
<name>C7FPE6_9BACT</name>
<evidence type="ECO:0000313" key="1">
    <source>
        <dbReference type="EMBL" id="ACU26449.1"/>
    </source>
</evidence>
<reference evidence="1" key="1">
    <citation type="journal article" date="2009" name="Environ. Microbiol. Rep.">
        <title>Characterization of canthaxanthin biosynthesis genes from an uncultured marine bacterium.</title>
        <authorList>
            <person name="Maresca J.A."/>
            <person name="Braff J.C."/>
            <person name="Delong E.F."/>
        </authorList>
    </citation>
    <scope>NUCLEOTIDE SEQUENCE</scope>
</reference>
<accession>C7FPE6</accession>
<dbReference type="AlphaFoldDB" id="C7FPE6"/>